<keyword evidence="5" id="KW-1185">Reference proteome</keyword>
<keyword evidence="1 2" id="KW-0732">Signal</keyword>
<organism evidence="4 5">
    <name type="scientific">Thalassospira mesophila</name>
    <dbReference type="NCBI Taxonomy" id="1293891"/>
    <lineage>
        <taxon>Bacteria</taxon>
        <taxon>Pseudomonadati</taxon>
        <taxon>Pseudomonadota</taxon>
        <taxon>Alphaproteobacteria</taxon>
        <taxon>Rhodospirillales</taxon>
        <taxon>Thalassospiraceae</taxon>
        <taxon>Thalassospira</taxon>
    </lineage>
</organism>
<dbReference type="Gene3D" id="3.40.190.10">
    <property type="entry name" value="Periplasmic binding protein-like II"/>
    <property type="match status" value="2"/>
</dbReference>
<protein>
    <recommendedName>
        <fullName evidence="3">Solute-binding protein family 3/N-terminal domain-containing protein</fullName>
    </recommendedName>
</protein>
<evidence type="ECO:0000259" key="3">
    <source>
        <dbReference type="Pfam" id="PF00497"/>
    </source>
</evidence>
<feature type="domain" description="Solute-binding protein family 3/N-terminal" evidence="3">
    <location>
        <begin position="43"/>
        <end position="273"/>
    </location>
</feature>
<name>A0A1Y2L095_9PROT</name>
<dbReference type="InterPro" id="IPR001638">
    <property type="entry name" value="Solute-binding_3/MltF_N"/>
</dbReference>
<reference evidence="4 5" key="1">
    <citation type="submission" date="2014-03" db="EMBL/GenBank/DDBJ databases">
        <title>The draft genome sequence of Thalassospira mesophila JCM 18969.</title>
        <authorList>
            <person name="Lai Q."/>
            <person name="Shao Z."/>
        </authorList>
    </citation>
    <scope>NUCLEOTIDE SEQUENCE [LARGE SCALE GENOMIC DNA]</scope>
    <source>
        <strain evidence="4 5">JCM 18969</strain>
    </source>
</reference>
<dbReference type="Pfam" id="PF00497">
    <property type="entry name" value="SBP_bac_3"/>
    <property type="match status" value="1"/>
</dbReference>
<proteinExistence type="predicted"/>
<evidence type="ECO:0000256" key="1">
    <source>
        <dbReference type="ARBA" id="ARBA00022729"/>
    </source>
</evidence>
<gene>
    <name evidence="4" type="ORF">TMES_12015</name>
</gene>
<evidence type="ECO:0000313" key="5">
    <source>
        <dbReference type="Proteomes" id="UP000193391"/>
    </source>
</evidence>
<dbReference type="RefSeq" id="WP_085582771.1">
    <property type="nucleotide sequence ID" value="NZ_JFKA01000004.1"/>
</dbReference>
<evidence type="ECO:0000256" key="2">
    <source>
        <dbReference type="SAM" id="SignalP"/>
    </source>
</evidence>
<dbReference type="EMBL" id="JFKA01000004">
    <property type="protein sequence ID" value="OSQ38515.1"/>
    <property type="molecule type" value="Genomic_DNA"/>
</dbReference>
<dbReference type="AlphaFoldDB" id="A0A1Y2L095"/>
<dbReference type="SUPFAM" id="SSF53850">
    <property type="entry name" value="Periplasmic binding protein-like II"/>
    <property type="match status" value="1"/>
</dbReference>
<accession>A0A1Y2L095</accession>
<dbReference type="PANTHER" id="PTHR35936">
    <property type="entry name" value="MEMBRANE-BOUND LYTIC MUREIN TRANSGLYCOSYLASE F"/>
    <property type="match status" value="1"/>
</dbReference>
<dbReference type="Proteomes" id="UP000193391">
    <property type="component" value="Unassembled WGS sequence"/>
</dbReference>
<feature type="chain" id="PRO_5012395420" description="Solute-binding protein family 3/N-terminal domain-containing protein" evidence="2">
    <location>
        <begin position="26"/>
        <end position="275"/>
    </location>
</feature>
<comment type="caution">
    <text evidence="4">The sequence shown here is derived from an EMBL/GenBank/DDBJ whole genome shotgun (WGS) entry which is preliminary data.</text>
</comment>
<dbReference type="STRING" id="1293891.TMES_12015"/>
<sequence>MSMRFALATFLLFGTLLIQSGSVSAQTQNATSGSRQRVVLYGEENDPPYAYLNGAVMAGAYTDVLRRAAEQLPQYDIEFAAVPFKRGIEMLQRGEIMAFFPPYLDPKRDWVGRYSVPIIDESVVVMCTQQFVRNRVLMDYPFDYIGARFGNTSGYKLAGKDLFEMARLHEVTLEEAHTAEINLRRLLAGRIDCYVNDRLAAETALAKIGINPADIRNKLTETAVLGHHQGAIAYAPDDQGKWPYRDDFAKALDAVLLQMHRDGVIDQILQSYLIY</sequence>
<evidence type="ECO:0000313" key="4">
    <source>
        <dbReference type="EMBL" id="OSQ38515.1"/>
    </source>
</evidence>
<feature type="signal peptide" evidence="2">
    <location>
        <begin position="1"/>
        <end position="25"/>
    </location>
</feature>
<dbReference type="OrthoDB" id="7340028at2"/>
<dbReference type="PANTHER" id="PTHR35936:SF25">
    <property type="entry name" value="ABC TRANSPORTER SUBSTRATE-BINDING PROTEIN"/>
    <property type="match status" value="1"/>
</dbReference>